<dbReference type="Proteomes" id="UP000265768">
    <property type="component" value="Unassembled WGS sequence"/>
</dbReference>
<dbReference type="Gene3D" id="3.30.1380.10">
    <property type="match status" value="1"/>
</dbReference>
<sequence>MTFREPARTAARRTPSAVAAVLVAVAVVLIGVLAHRWLSSPAATADGIPSGALGEAGGAVPDGVTVFDDEVPAVANLDPRLLAALRKAATAAARDGVEFVVNGGWRSPKYQEQLLREAIGRYGSAEEAARWVATPGKSLHVSGDAVDLGPPEALGWLSAHGREHALCQTYANEPWHYELRPKAPAKGCPRPYPDPTHDPRLQP</sequence>
<organism evidence="3 4">
    <name type="scientific">Bailinhaonella thermotolerans</name>
    <dbReference type="NCBI Taxonomy" id="1070861"/>
    <lineage>
        <taxon>Bacteria</taxon>
        <taxon>Bacillati</taxon>
        <taxon>Actinomycetota</taxon>
        <taxon>Actinomycetes</taxon>
        <taxon>Streptosporangiales</taxon>
        <taxon>Streptosporangiaceae</taxon>
        <taxon>Bailinhaonella</taxon>
    </lineage>
</organism>
<dbReference type="CDD" id="cd14846">
    <property type="entry name" value="Peptidase_M15_like"/>
    <property type="match status" value="1"/>
</dbReference>
<dbReference type="SUPFAM" id="SSF55166">
    <property type="entry name" value="Hedgehog/DD-peptidase"/>
    <property type="match status" value="1"/>
</dbReference>
<dbReference type="PANTHER" id="PTHR34385">
    <property type="entry name" value="D-ALANYL-D-ALANINE CARBOXYPEPTIDASE"/>
    <property type="match status" value="1"/>
</dbReference>
<name>A0A3A4AYV2_9ACTN</name>
<feature type="domain" description="D-alanyl-D-alanine carboxypeptidase-like core" evidence="2">
    <location>
        <begin position="76"/>
        <end position="154"/>
    </location>
</feature>
<keyword evidence="4" id="KW-1185">Reference proteome</keyword>
<evidence type="ECO:0000313" key="4">
    <source>
        <dbReference type="Proteomes" id="UP000265768"/>
    </source>
</evidence>
<evidence type="ECO:0000259" key="2">
    <source>
        <dbReference type="Pfam" id="PF02557"/>
    </source>
</evidence>
<dbReference type="OrthoDB" id="3293184at2"/>
<dbReference type="GO" id="GO:0008233">
    <property type="term" value="F:peptidase activity"/>
    <property type="evidence" value="ECO:0007669"/>
    <property type="project" value="InterPro"/>
</dbReference>
<evidence type="ECO:0000256" key="1">
    <source>
        <dbReference type="SAM" id="MobiDB-lite"/>
    </source>
</evidence>
<dbReference type="EMBL" id="QZEY01000001">
    <property type="protein sequence ID" value="RJL35852.1"/>
    <property type="molecule type" value="Genomic_DNA"/>
</dbReference>
<evidence type="ECO:0000313" key="3">
    <source>
        <dbReference type="EMBL" id="RJL35852.1"/>
    </source>
</evidence>
<reference evidence="3 4" key="1">
    <citation type="submission" date="2018-09" db="EMBL/GenBank/DDBJ databases">
        <title>YIM 75507 draft genome.</title>
        <authorList>
            <person name="Tang S."/>
            <person name="Feng Y."/>
        </authorList>
    </citation>
    <scope>NUCLEOTIDE SEQUENCE [LARGE SCALE GENOMIC DNA]</scope>
    <source>
        <strain evidence="3 4">YIM 75507</strain>
    </source>
</reference>
<accession>A0A3A4AYV2</accession>
<feature type="region of interest" description="Disordered" evidence="1">
    <location>
        <begin position="182"/>
        <end position="203"/>
    </location>
</feature>
<dbReference type="InterPro" id="IPR052179">
    <property type="entry name" value="DD-CPase-like"/>
</dbReference>
<dbReference type="PANTHER" id="PTHR34385:SF1">
    <property type="entry name" value="PEPTIDOGLYCAN L-ALANYL-D-GLUTAMATE ENDOPEPTIDASE CWLK"/>
    <property type="match status" value="1"/>
</dbReference>
<protein>
    <submittedName>
        <fullName evidence="3">Peptidase M15</fullName>
    </submittedName>
</protein>
<dbReference type="InterPro" id="IPR009045">
    <property type="entry name" value="Zn_M74/Hedgehog-like"/>
</dbReference>
<proteinExistence type="predicted"/>
<gene>
    <name evidence="3" type="ORF">D5H75_03500</name>
</gene>
<dbReference type="GO" id="GO:0006508">
    <property type="term" value="P:proteolysis"/>
    <property type="evidence" value="ECO:0007669"/>
    <property type="project" value="InterPro"/>
</dbReference>
<dbReference type="AlphaFoldDB" id="A0A3A4AYV2"/>
<dbReference type="Pfam" id="PF02557">
    <property type="entry name" value="VanY"/>
    <property type="match status" value="1"/>
</dbReference>
<dbReference type="InterPro" id="IPR003709">
    <property type="entry name" value="VanY-like_core_dom"/>
</dbReference>
<dbReference type="RefSeq" id="WP_119924825.1">
    <property type="nucleotide sequence ID" value="NZ_QZEY01000001.1"/>
</dbReference>
<comment type="caution">
    <text evidence="3">The sequence shown here is derived from an EMBL/GenBank/DDBJ whole genome shotgun (WGS) entry which is preliminary data.</text>
</comment>